<dbReference type="OrthoDB" id="9810066at2"/>
<evidence type="ECO:0000313" key="2">
    <source>
        <dbReference type="EMBL" id="ESR23994.1"/>
    </source>
</evidence>
<accession>V4RF51</accession>
<gene>
    <name evidence="2" type="ORF">N177_2763</name>
</gene>
<keyword evidence="3" id="KW-1185">Reference proteome</keyword>
<dbReference type="GO" id="GO:0004719">
    <property type="term" value="F:protein-L-isoaspartate (D-aspartate) O-methyltransferase activity"/>
    <property type="evidence" value="ECO:0007669"/>
    <property type="project" value="UniProtKB-EC"/>
</dbReference>
<proteinExistence type="predicted"/>
<keyword evidence="2" id="KW-0808">Transferase</keyword>
<name>V4RF51_9HYPH</name>
<dbReference type="InterPro" id="IPR029058">
    <property type="entry name" value="AB_hydrolase_fold"/>
</dbReference>
<dbReference type="EC" id="2.1.1.77" evidence="2"/>
<protein>
    <submittedName>
        <fullName evidence="2">Protein-L-isoaspartate O-methyltransferase</fullName>
        <ecNumber evidence="2">2.1.1.77</ecNumber>
    </submittedName>
</protein>
<sequence length="222" mass="23491">MTVPTSALEGEVAIGEKRLEGMLELPPNPRGLVVFAHGSGSSRFSPRNNLVAGRLRERGSGTLLFDLLTDSEAQDRRNVFDIPLLADRMAEAVEWARRATETRDLPVGLFGASTGAAAALVAAANLPGKVSAVVSRGGRPDRSGDALPRVKVPTLLIVGGADYGVIALNEAAFARLACKKDLRLVQGARHLFEEPGTLEAVVEFAAGWFEEHRAPQGDGQSG</sequence>
<dbReference type="RefSeq" id="WP_023432888.1">
    <property type="nucleotide sequence ID" value="NZ_AWXZ01000036.1"/>
</dbReference>
<dbReference type="GO" id="GO:0032259">
    <property type="term" value="P:methylation"/>
    <property type="evidence" value="ECO:0007669"/>
    <property type="project" value="UniProtKB-KW"/>
</dbReference>
<dbReference type="EMBL" id="AWXZ01000036">
    <property type="protein sequence ID" value="ESR23994.1"/>
    <property type="molecule type" value="Genomic_DNA"/>
</dbReference>
<dbReference type="AlphaFoldDB" id="V4RF51"/>
<evidence type="ECO:0000259" key="1">
    <source>
        <dbReference type="Pfam" id="PF20408"/>
    </source>
</evidence>
<dbReference type="Proteomes" id="UP000017819">
    <property type="component" value="Unassembled WGS sequence"/>
</dbReference>
<dbReference type="eggNOG" id="COG0412">
    <property type="taxonomic scope" value="Bacteria"/>
</dbReference>
<organism evidence="2 3">
    <name type="scientific">Lutibaculum baratangense AMV1</name>
    <dbReference type="NCBI Taxonomy" id="631454"/>
    <lineage>
        <taxon>Bacteria</taxon>
        <taxon>Pseudomonadati</taxon>
        <taxon>Pseudomonadota</taxon>
        <taxon>Alphaproteobacteria</taxon>
        <taxon>Hyphomicrobiales</taxon>
        <taxon>Tepidamorphaceae</taxon>
        <taxon>Lutibaculum</taxon>
    </lineage>
</organism>
<dbReference type="STRING" id="631454.N177_2763"/>
<feature type="domain" description="KANL3/Tex30 alpha/beta hydrolase-like" evidence="1">
    <location>
        <begin position="31"/>
        <end position="193"/>
    </location>
</feature>
<reference evidence="2 3" key="1">
    <citation type="journal article" date="2014" name="Genome Announc.">
        <title>Draft Genome Sequence of Lutibaculum baratangense Strain AMV1T, Isolated from a Mud Volcano in Andamans, India.</title>
        <authorList>
            <person name="Singh A."/>
            <person name="Sreenivas A."/>
            <person name="Sathyanarayana Reddy G."/>
            <person name="Pinnaka A.K."/>
            <person name="Shivaji S."/>
        </authorList>
    </citation>
    <scope>NUCLEOTIDE SEQUENCE [LARGE SCALE GENOMIC DNA]</scope>
    <source>
        <strain evidence="2 3">AMV1</strain>
    </source>
</reference>
<dbReference type="SUPFAM" id="SSF53474">
    <property type="entry name" value="alpha/beta-Hydrolases"/>
    <property type="match status" value="1"/>
</dbReference>
<evidence type="ECO:0000313" key="3">
    <source>
        <dbReference type="Proteomes" id="UP000017819"/>
    </source>
</evidence>
<keyword evidence="2" id="KW-0489">Methyltransferase</keyword>
<dbReference type="InterPro" id="IPR046879">
    <property type="entry name" value="KANL3/Tex30_Abhydrolase"/>
</dbReference>
<comment type="caution">
    <text evidence="2">The sequence shown here is derived from an EMBL/GenBank/DDBJ whole genome shotgun (WGS) entry which is preliminary data.</text>
</comment>
<dbReference type="Pfam" id="PF20408">
    <property type="entry name" value="Abhydrolase_11"/>
    <property type="match status" value="1"/>
</dbReference>
<dbReference type="Gene3D" id="3.40.50.1820">
    <property type="entry name" value="alpha/beta hydrolase"/>
    <property type="match status" value="1"/>
</dbReference>